<dbReference type="AlphaFoldDB" id="A0A8C9RR05"/>
<dbReference type="PANTHER" id="PTHR31094">
    <property type="entry name" value="RIKEN CDNA 2310061I04 GENE"/>
    <property type="match status" value="1"/>
</dbReference>
<dbReference type="OrthoDB" id="44820at2759"/>
<keyword evidence="2" id="KW-1185">Reference proteome</keyword>
<reference evidence="1" key="3">
    <citation type="submission" date="2025-09" db="UniProtKB">
        <authorList>
            <consortium name="Ensembl"/>
        </authorList>
    </citation>
    <scope>IDENTIFICATION</scope>
</reference>
<dbReference type="CTD" id="538804"/>
<organism evidence="1 2">
    <name type="scientific">Scleropages formosus</name>
    <name type="common">Asian bonytongue</name>
    <name type="synonym">Osteoglossum formosum</name>
    <dbReference type="NCBI Taxonomy" id="113540"/>
    <lineage>
        <taxon>Eukaryota</taxon>
        <taxon>Metazoa</taxon>
        <taxon>Chordata</taxon>
        <taxon>Craniata</taxon>
        <taxon>Vertebrata</taxon>
        <taxon>Euteleostomi</taxon>
        <taxon>Actinopterygii</taxon>
        <taxon>Neopterygii</taxon>
        <taxon>Teleostei</taxon>
        <taxon>Osteoglossocephala</taxon>
        <taxon>Osteoglossomorpha</taxon>
        <taxon>Osteoglossiformes</taxon>
        <taxon>Osteoglossidae</taxon>
        <taxon>Scleropages</taxon>
    </lineage>
</organism>
<protein>
    <submittedName>
        <fullName evidence="1">Si:ch211-215a10.4</fullName>
    </submittedName>
</protein>
<dbReference type="GeneID" id="108935587"/>
<name>A0A8C9RR05_SCLFO</name>
<dbReference type="InterPro" id="IPR018790">
    <property type="entry name" value="DUF2358"/>
</dbReference>
<dbReference type="GeneTree" id="ENSGT00390000008658"/>
<reference evidence="1" key="2">
    <citation type="submission" date="2025-08" db="UniProtKB">
        <authorList>
            <consortium name="Ensembl"/>
        </authorList>
    </citation>
    <scope>IDENTIFICATION</scope>
</reference>
<dbReference type="Ensembl" id="ENSSFOT00015024744.2">
    <property type="protein sequence ID" value="ENSSFOP00015024476.1"/>
    <property type="gene ID" value="ENSSFOG00015015745.2"/>
</dbReference>
<gene>
    <name evidence="1" type="primary">c23h6orf136</name>
</gene>
<evidence type="ECO:0000313" key="2">
    <source>
        <dbReference type="Proteomes" id="UP000694397"/>
    </source>
</evidence>
<dbReference type="PANTHER" id="PTHR31094:SF2">
    <property type="entry name" value="RIKEN CDNA 2310061I04 GENE"/>
    <property type="match status" value="1"/>
</dbReference>
<reference evidence="1 2" key="1">
    <citation type="submission" date="2019-04" db="EMBL/GenBank/DDBJ databases">
        <authorList>
            <consortium name="Wellcome Sanger Institute Data Sharing"/>
        </authorList>
    </citation>
    <scope>NUCLEOTIDE SEQUENCE [LARGE SCALE GENOMIC DNA]</scope>
</reference>
<evidence type="ECO:0000313" key="1">
    <source>
        <dbReference type="Ensembl" id="ENSSFOP00015024476.1"/>
    </source>
</evidence>
<dbReference type="Proteomes" id="UP000694397">
    <property type="component" value="Chromosome 23"/>
</dbReference>
<proteinExistence type="predicted"/>
<dbReference type="RefSeq" id="XP_018609852.1">
    <property type="nucleotide sequence ID" value="XM_018754336.2"/>
</dbReference>
<accession>A0A8C9RR05</accession>
<dbReference type="KEGG" id="sfm:108935587"/>
<sequence length="431" mass="49312">MAVYRGGIALWVGCGRSQGCRQPIKRQCWSLTQALDFQLNGPSRPISNISSALSPAISLRHGQLSQSTFELSLSHHNWHVGHPIRTLGLEEDEWDGTVSLCLLFGPGDCEGQRTIVEVSLFGQTRVGDQSALGSTRFEEFLFPLTTVDGCREDDINVLGESGKETEREGESFRSLFWTESCPAPFVWGSRFYCFHGPFRESVTSRVEKPRLRSGLDLQAPKLYTSLPVAHCNYPDKDGRRRIENDREREREEKLALMYERLRIELPSFFIKDHDYSMYSVDVEFINGLLNTKTRGRVVYRMTLTLWQLLCRLCLADVRFEVLKLTKHSEDGTVRARWRVRGQPFYLMPLRLYRRDKTSLYRTYDAFSTFYLGPDGLVHCHRVEKVMQAQPPALPRVTSLLAGALVALGTQDHRPALNLLPFLLSSLRLGRY</sequence>
<dbReference type="RefSeq" id="XP_018609853.1">
    <property type="nucleotide sequence ID" value="XM_018754337.2"/>
</dbReference>
<dbReference type="Pfam" id="PF10184">
    <property type="entry name" value="DUF2358"/>
    <property type="match status" value="1"/>
</dbReference>